<feature type="region of interest" description="Disordered" evidence="1">
    <location>
        <begin position="21"/>
        <end position="57"/>
    </location>
</feature>
<accession>A0A1I7JN59</accession>
<evidence type="ECO:0008006" key="5">
    <source>
        <dbReference type="Google" id="ProtNLM"/>
    </source>
</evidence>
<name>A0A1I7JN59_9BURK</name>
<dbReference type="AlphaFoldDB" id="A0A1I7JN59"/>
<dbReference type="EMBL" id="FPBO01000012">
    <property type="protein sequence ID" value="SFU86586.1"/>
    <property type="molecule type" value="Genomic_DNA"/>
</dbReference>
<feature type="signal peptide" evidence="2">
    <location>
        <begin position="1"/>
        <end position="21"/>
    </location>
</feature>
<sequence length="57" mass="5998">MKRLFAALAVAGFFMAGCAVGNTTPDNAPQQSAQKADTDADEVVTGSRLPRKKTSQQ</sequence>
<evidence type="ECO:0000313" key="4">
    <source>
        <dbReference type="Proteomes" id="UP000199391"/>
    </source>
</evidence>
<reference evidence="4" key="1">
    <citation type="submission" date="2016-10" db="EMBL/GenBank/DDBJ databases">
        <authorList>
            <person name="Varghese N."/>
            <person name="Submissions S."/>
        </authorList>
    </citation>
    <scope>NUCLEOTIDE SEQUENCE [LARGE SCALE GENOMIC DNA]</scope>
    <source>
        <strain evidence="4">CGMCC 1.11014</strain>
    </source>
</reference>
<protein>
    <recommendedName>
        <fullName evidence="5">Lipoprotein</fullName>
    </recommendedName>
</protein>
<feature type="compositionally biased region" description="Polar residues" evidence="1">
    <location>
        <begin position="21"/>
        <end position="35"/>
    </location>
</feature>
<evidence type="ECO:0000313" key="3">
    <source>
        <dbReference type="EMBL" id="SFU86586.1"/>
    </source>
</evidence>
<dbReference type="Proteomes" id="UP000199391">
    <property type="component" value="Unassembled WGS sequence"/>
</dbReference>
<keyword evidence="4" id="KW-1185">Reference proteome</keyword>
<proteinExistence type="predicted"/>
<organism evidence="3 4">
    <name type="scientific">Pseudoduganella namucuonensis</name>
    <dbReference type="NCBI Taxonomy" id="1035707"/>
    <lineage>
        <taxon>Bacteria</taxon>
        <taxon>Pseudomonadati</taxon>
        <taxon>Pseudomonadota</taxon>
        <taxon>Betaproteobacteria</taxon>
        <taxon>Burkholderiales</taxon>
        <taxon>Oxalobacteraceae</taxon>
        <taxon>Telluria group</taxon>
        <taxon>Pseudoduganella</taxon>
    </lineage>
</organism>
<feature type="chain" id="PRO_5011774357" description="Lipoprotein" evidence="2">
    <location>
        <begin position="22"/>
        <end position="57"/>
    </location>
</feature>
<evidence type="ECO:0000256" key="2">
    <source>
        <dbReference type="SAM" id="SignalP"/>
    </source>
</evidence>
<dbReference type="PROSITE" id="PS51257">
    <property type="entry name" value="PROKAR_LIPOPROTEIN"/>
    <property type="match status" value="1"/>
</dbReference>
<gene>
    <name evidence="3" type="ORF">SAMN05216552_101277</name>
</gene>
<dbReference type="RefSeq" id="WP_177307205.1">
    <property type="nucleotide sequence ID" value="NZ_FPBO01000012.1"/>
</dbReference>
<keyword evidence="2" id="KW-0732">Signal</keyword>
<evidence type="ECO:0000256" key="1">
    <source>
        <dbReference type="SAM" id="MobiDB-lite"/>
    </source>
</evidence>